<reference evidence="1 2" key="1">
    <citation type="submission" date="2018-07" db="EMBL/GenBank/DDBJ databases">
        <title>Genomic Encyclopedia of Type Strains, Phase III (KMG-III): the genomes of soil and plant-associated and newly described type strains.</title>
        <authorList>
            <person name="Whitman W."/>
        </authorList>
    </citation>
    <scope>NUCLEOTIDE SEQUENCE [LARGE SCALE GENOMIC DNA]</scope>
    <source>
        <strain evidence="1 2">CECT 8236</strain>
    </source>
</reference>
<comment type="caution">
    <text evidence="1">The sequence shown here is derived from an EMBL/GenBank/DDBJ whole genome shotgun (WGS) entry which is preliminary data.</text>
</comment>
<dbReference type="EMBL" id="QRDY01000011">
    <property type="protein sequence ID" value="RED57178.1"/>
    <property type="molecule type" value="Genomic_DNA"/>
</dbReference>
<accession>A0A3D9I5Y2</accession>
<gene>
    <name evidence="1" type="ORF">DFP95_11192</name>
</gene>
<keyword evidence="2" id="KW-1185">Reference proteome</keyword>
<dbReference type="AlphaFoldDB" id="A0A3D9I5Y2"/>
<evidence type="ECO:0008006" key="3">
    <source>
        <dbReference type="Google" id="ProtNLM"/>
    </source>
</evidence>
<evidence type="ECO:0000313" key="2">
    <source>
        <dbReference type="Proteomes" id="UP000256869"/>
    </source>
</evidence>
<organism evidence="1 2">
    <name type="scientific">Cohnella lupini</name>
    <dbReference type="NCBI Taxonomy" id="1294267"/>
    <lineage>
        <taxon>Bacteria</taxon>
        <taxon>Bacillati</taxon>
        <taxon>Bacillota</taxon>
        <taxon>Bacilli</taxon>
        <taxon>Bacillales</taxon>
        <taxon>Paenibacillaceae</taxon>
        <taxon>Cohnella</taxon>
    </lineage>
</organism>
<dbReference type="Gene3D" id="1.10.260.40">
    <property type="entry name" value="lambda repressor-like DNA-binding domains"/>
    <property type="match status" value="1"/>
</dbReference>
<sequence length="88" mass="9850">MMSVVNERNLATIREVYRLSCEDVGALMGVSGRFVSYVEQGARNLPTYRADLLAKELALTHEKVTRLTEIYEMARSSERPAALFAGLI</sequence>
<proteinExistence type="predicted"/>
<dbReference type="GO" id="GO:0003677">
    <property type="term" value="F:DNA binding"/>
    <property type="evidence" value="ECO:0007669"/>
    <property type="project" value="InterPro"/>
</dbReference>
<name>A0A3D9I5Y2_9BACL</name>
<dbReference type="InterPro" id="IPR010982">
    <property type="entry name" value="Lambda_DNA-bd_dom_sf"/>
</dbReference>
<protein>
    <recommendedName>
        <fullName evidence="3">Helix-turn-helix protein</fullName>
    </recommendedName>
</protein>
<evidence type="ECO:0000313" key="1">
    <source>
        <dbReference type="EMBL" id="RED57178.1"/>
    </source>
</evidence>
<dbReference type="SUPFAM" id="SSF47413">
    <property type="entry name" value="lambda repressor-like DNA-binding domains"/>
    <property type="match status" value="1"/>
</dbReference>
<dbReference type="Proteomes" id="UP000256869">
    <property type="component" value="Unassembled WGS sequence"/>
</dbReference>